<keyword evidence="1" id="KW-0614">Plasmid</keyword>
<dbReference type="EMBL" id="CP099585">
    <property type="protein sequence ID" value="USS44294.1"/>
    <property type="molecule type" value="Genomic_DNA"/>
</dbReference>
<name>A0ABY5BE14_BURGL</name>
<protein>
    <submittedName>
        <fullName evidence="1">Uncharacterized protein</fullName>
    </submittedName>
</protein>
<keyword evidence="2" id="KW-1185">Reference proteome</keyword>
<proteinExistence type="predicted"/>
<dbReference type="Proteomes" id="UP001056386">
    <property type="component" value="Plasmid unnamed2"/>
</dbReference>
<dbReference type="RefSeq" id="WP_252836620.1">
    <property type="nucleotide sequence ID" value="NZ_CP099585.1"/>
</dbReference>
<evidence type="ECO:0000313" key="1">
    <source>
        <dbReference type="EMBL" id="USS44294.1"/>
    </source>
</evidence>
<sequence length="227" mass="25515">MSFRGPKAEAPQEINVFSALYNPRLLSSPVEGPPKLIWPSLRHEGSISELDSQTIPQVDLISKRRIHNKKVGDDDQLLGCVVFWEVVRRSRLVFIFDRHMSSGLMRRLRKELTPATSRGLETLLLIGGTQENTRCRSLLTDIQKAYATVQRAPKIFYLDGMKSNEAPFPHDRFAVTDGEFWHFGGTAGGIEECLTAVSRGWKAKDVGVQAFMDEAWAALSDKQKVNT</sequence>
<geneLocation type="plasmid" evidence="1 2">
    <name>unnamed2</name>
</geneLocation>
<evidence type="ECO:0000313" key="2">
    <source>
        <dbReference type="Proteomes" id="UP001056386"/>
    </source>
</evidence>
<organism evidence="1 2">
    <name type="scientific">Burkholderia glumae</name>
    <name type="common">Pseudomonas glumae</name>
    <dbReference type="NCBI Taxonomy" id="337"/>
    <lineage>
        <taxon>Bacteria</taxon>
        <taxon>Pseudomonadati</taxon>
        <taxon>Pseudomonadota</taxon>
        <taxon>Betaproteobacteria</taxon>
        <taxon>Burkholderiales</taxon>
        <taxon>Burkholderiaceae</taxon>
        <taxon>Burkholderia</taxon>
    </lineage>
</organism>
<gene>
    <name evidence="1" type="ORF">NFI99_13495</name>
</gene>
<accession>A0ABY5BE14</accession>
<reference evidence="1" key="1">
    <citation type="submission" date="2022-06" db="EMBL/GenBank/DDBJ databases">
        <title>Draft genome sequence of Burkholderia glumae strain GR20004 isolated from rice panicle showing bacterial panicle blight.</title>
        <authorList>
            <person name="Choi S.Y."/>
            <person name="Lee Y.H."/>
        </authorList>
    </citation>
    <scope>NUCLEOTIDE SEQUENCE</scope>
    <source>
        <strain evidence="1">GR20004</strain>
        <plasmid evidence="1">unnamed2</plasmid>
    </source>
</reference>